<dbReference type="Proteomes" id="UP000002668">
    <property type="component" value="Genome"/>
</dbReference>
<name>E5A4P5_LEPMJ</name>
<dbReference type="EMBL" id="FP929134">
    <property type="protein sequence ID" value="CBX98593.1"/>
    <property type="molecule type" value="Genomic_DNA"/>
</dbReference>
<dbReference type="HOGENOM" id="CLU_1970948_0_0_1"/>
<gene>
    <name evidence="1" type="ORF">LEMA_P078320.1</name>
</gene>
<accession>E5A4P5</accession>
<protein>
    <submittedName>
        <fullName evidence="1">Predicted protein</fullName>
    </submittedName>
</protein>
<organism evidence="2">
    <name type="scientific">Leptosphaeria maculans (strain JN3 / isolate v23.1.3 / race Av1-4-5-6-7-8)</name>
    <name type="common">Blackleg fungus</name>
    <name type="synonym">Phoma lingam</name>
    <dbReference type="NCBI Taxonomy" id="985895"/>
    <lineage>
        <taxon>Eukaryota</taxon>
        <taxon>Fungi</taxon>
        <taxon>Dikarya</taxon>
        <taxon>Ascomycota</taxon>
        <taxon>Pezizomycotina</taxon>
        <taxon>Dothideomycetes</taxon>
        <taxon>Pleosporomycetidae</taxon>
        <taxon>Pleosporales</taxon>
        <taxon>Pleosporineae</taxon>
        <taxon>Leptosphaeriaceae</taxon>
        <taxon>Plenodomus</taxon>
        <taxon>Plenodomus lingam/Leptosphaeria maculans species complex</taxon>
    </lineage>
</organism>
<dbReference type="VEuPathDB" id="FungiDB:LEMA_P078320.1"/>
<dbReference type="AlphaFoldDB" id="E5A4P5"/>
<evidence type="ECO:0000313" key="2">
    <source>
        <dbReference type="Proteomes" id="UP000002668"/>
    </source>
</evidence>
<reference evidence="2" key="1">
    <citation type="journal article" date="2011" name="Nat. Commun.">
        <title>Effector diversification within compartments of the Leptosphaeria maculans genome affected by Repeat-Induced Point mutations.</title>
        <authorList>
            <person name="Rouxel T."/>
            <person name="Grandaubert J."/>
            <person name="Hane J.K."/>
            <person name="Hoede C."/>
            <person name="van de Wouw A.P."/>
            <person name="Couloux A."/>
            <person name="Dominguez V."/>
            <person name="Anthouard V."/>
            <person name="Bally P."/>
            <person name="Bourras S."/>
            <person name="Cozijnsen A.J."/>
            <person name="Ciuffetti L.M."/>
            <person name="Degrave A."/>
            <person name="Dilmaghani A."/>
            <person name="Duret L."/>
            <person name="Fudal I."/>
            <person name="Goodwin S.B."/>
            <person name="Gout L."/>
            <person name="Glaser N."/>
            <person name="Linglin J."/>
            <person name="Kema G.H.J."/>
            <person name="Lapalu N."/>
            <person name="Lawrence C.B."/>
            <person name="May K."/>
            <person name="Meyer M."/>
            <person name="Ollivier B."/>
            <person name="Poulain J."/>
            <person name="Schoch C.L."/>
            <person name="Simon A."/>
            <person name="Spatafora J.W."/>
            <person name="Stachowiak A."/>
            <person name="Turgeon B.G."/>
            <person name="Tyler B.M."/>
            <person name="Vincent D."/>
            <person name="Weissenbach J."/>
            <person name="Amselem J."/>
            <person name="Quesneville H."/>
            <person name="Oliver R.P."/>
            <person name="Wincker P."/>
            <person name="Balesdent M.-H."/>
            <person name="Howlett B.J."/>
        </authorList>
    </citation>
    <scope>NUCLEOTIDE SEQUENCE [LARGE SCALE GENOMIC DNA]</scope>
    <source>
        <strain evidence="2">JN3 / isolate v23.1.3 / race Av1-4-5-6-7-8</strain>
    </source>
</reference>
<evidence type="ECO:0000313" key="1">
    <source>
        <dbReference type="EMBL" id="CBX98593.1"/>
    </source>
</evidence>
<proteinExistence type="predicted"/>
<sequence>MPWKRGQGSVAEYPPSPVSHLSLRWELPLTSANPNKARSFPHCQIETITACSKQAYVCTDSYFDSSLHLMDIKEWPHDQNCKITGGTDIDLQSFHCDWDVASPLLSRLANCNTLLPVTVPQLALLVR</sequence>
<dbReference type="InParanoid" id="E5A4P5"/>
<keyword evidence="2" id="KW-1185">Reference proteome</keyword>